<evidence type="ECO:0000256" key="3">
    <source>
        <dbReference type="SAM" id="SignalP"/>
    </source>
</evidence>
<evidence type="ECO:0000259" key="5">
    <source>
        <dbReference type="Pfam" id="PF25989"/>
    </source>
</evidence>
<dbReference type="Proteomes" id="UP001214094">
    <property type="component" value="Chromosome"/>
</dbReference>
<evidence type="ECO:0000256" key="2">
    <source>
        <dbReference type="SAM" id="Coils"/>
    </source>
</evidence>
<feature type="domain" description="CusB-like beta-barrel" evidence="4">
    <location>
        <begin position="229"/>
        <end position="280"/>
    </location>
</feature>
<organism evidence="6 7">
    <name type="scientific">Ensifer adhaerens</name>
    <name type="common">Sinorhizobium morelense</name>
    <dbReference type="NCBI Taxonomy" id="106592"/>
    <lineage>
        <taxon>Bacteria</taxon>
        <taxon>Pseudomonadati</taxon>
        <taxon>Pseudomonadota</taxon>
        <taxon>Alphaproteobacteria</taxon>
        <taxon>Hyphomicrobiales</taxon>
        <taxon>Rhizobiaceae</taxon>
        <taxon>Sinorhizobium/Ensifer group</taxon>
        <taxon>Ensifer</taxon>
    </lineage>
</organism>
<reference evidence="6 7" key="1">
    <citation type="submission" date="2023-03" db="EMBL/GenBank/DDBJ databases">
        <title>Comparative genome and transcriptome analysis combination mining strategies for increasing vitamin B12 production of Ensifer adhaerens strain.</title>
        <authorList>
            <person name="Yongheng L."/>
        </authorList>
    </citation>
    <scope>NUCLEOTIDE SEQUENCE [LARGE SCALE GENOMIC DNA]</scope>
    <source>
        <strain evidence="6 7">Casida A-T305</strain>
    </source>
</reference>
<name>A0ABY8HE39_ENSAD</name>
<comment type="similarity">
    <text evidence="1">Belongs to the membrane fusion protein (MFP) (TC 8.A.1) family.</text>
</comment>
<dbReference type="PANTHER" id="PTHR30469">
    <property type="entry name" value="MULTIDRUG RESISTANCE PROTEIN MDTA"/>
    <property type="match status" value="1"/>
</dbReference>
<dbReference type="SUPFAM" id="SSF111369">
    <property type="entry name" value="HlyD-like secretion proteins"/>
    <property type="match status" value="1"/>
</dbReference>
<evidence type="ECO:0000256" key="1">
    <source>
        <dbReference type="ARBA" id="ARBA00009477"/>
    </source>
</evidence>
<dbReference type="Gene3D" id="1.10.287.470">
    <property type="entry name" value="Helix hairpin bin"/>
    <property type="match status" value="1"/>
</dbReference>
<protein>
    <submittedName>
        <fullName evidence="6">Efflux RND transporter periplasmic adaptor subunit</fullName>
    </submittedName>
</protein>
<evidence type="ECO:0000313" key="7">
    <source>
        <dbReference type="Proteomes" id="UP001214094"/>
    </source>
</evidence>
<dbReference type="RefSeq" id="WP_159415413.1">
    <property type="nucleotide sequence ID" value="NZ_CP015880.1"/>
</dbReference>
<feature type="coiled-coil region" evidence="2">
    <location>
        <begin position="109"/>
        <end position="186"/>
    </location>
</feature>
<dbReference type="EMBL" id="CP121308">
    <property type="protein sequence ID" value="WFP90098.1"/>
    <property type="molecule type" value="Genomic_DNA"/>
</dbReference>
<dbReference type="Pfam" id="PF25989">
    <property type="entry name" value="YknX_C"/>
    <property type="match status" value="1"/>
</dbReference>
<dbReference type="Gene3D" id="2.40.50.100">
    <property type="match status" value="1"/>
</dbReference>
<dbReference type="InterPro" id="IPR058792">
    <property type="entry name" value="Beta-barrel_RND_2"/>
</dbReference>
<evidence type="ECO:0000313" key="6">
    <source>
        <dbReference type="EMBL" id="WFP90098.1"/>
    </source>
</evidence>
<dbReference type="PANTHER" id="PTHR30469:SF15">
    <property type="entry name" value="HLYD FAMILY OF SECRETION PROTEINS"/>
    <property type="match status" value="1"/>
</dbReference>
<evidence type="ECO:0000259" key="4">
    <source>
        <dbReference type="Pfam" id="PF25954"/>
    </source>
</evidence>
<dbReference type="Gene3D" id="2.40.30.170">
    <property type="match status" value="1"/>
</dbReference>
<keyword evidence="2" id="KW-0175">Coiled coil</keyword>
<accession>A0ABY8HE39</accession>
<dbReference type="Pfam" id="PF25954">
    <property type="entry name" value="Beta-barrel_RND_2"/>
    <property type="match status" value="1"/>
</dbReference>
<gene>
    <name evidence="6" type="ORF">P4B07_16255</name>
</gene>
<feature type="chain" id="PRO_5046055270" evidence="3">
    <location>
        <begin position="27"/>
        <end position="385"/>
    </location>
</feature>
<sequence length="385" mass="40755">MRRTIELNVALAALLMIAAAAGPARASGEAAASVPAPSATRTVTTLVADSRPQQWTRSFAGIFVAREEIAVGTTLTDQRIASVEVEIGDRVAAGQVLARLETDMLENLLREAKGRVARASAAMAREEETVTQEQRKLARARQLSHLQAATILEERVSALALAEQAVEVARADYDQAEALEAEARRRLDRAVIVAPADGIVSERLARAGALAGSDPLLKLIRGGEIEFAADVPETELPLLAVGQTVKVKLSGRADWLQGHVRVINPKIDRETRLGTAQVTLSTGRPPFAGTFGRAEIVVGERKAIMVDDSALLFGAPDGAVSVFVVDGGQVVRKSVKPGMRQGGKVEITSGLSTGERVVLKSGASLREGEAVATKDVQPMQTGDQQ</sequence>
<feature type="domain" description="YknX-like C-terminal permuted SH3-like" evidence="5">
    <location>
        <begin position="318"/>
        <end position="372"/>
    </location>
</feature>
<proteinExistence type="inferred from homology"/>
<feature type="signal peptide" evidence="3">
    <location>
        <begin position="1"/>
        <end position="26"/>
    </location>
</feature>
<keyword evidence="3" id="KW-0732">Signal</keyword>
<dbReference type="Gene3D" id="2.40.420.20">
    <property type="match status" value="1"/>
</dbReference>
<dbReference type="GeneID" id="29517842"/>
<dbReference type="NCBIfam" id="TIGR01730">
    <property type="entry name" value="RND_mfp"/>
    <property type="match status" value="1"/>
</dbReference>
<dbReference type="InterPro" id="IPR006143">
    <property type="entry name" value="RND_pump_MFP"/>
</dbReference>
<keyword evidence="7" id="KW-1185">Reference proteome</keyword>
<dbReference type="InterPro" id="IPR058637">
    <property type="entry name" value="YknX-like_C"/>
</dbReference>